<dbReference type="SUPFAM" id="SSF111369">
    <property type="entry name" value="HlyD-like secretion proteins"/>
    <property type="match status" value="1"/>
</dbReference>
<dbReference type="Gene3D" id="2.40.50.100">
    <property type="match status" value="1"/>
</dbReference>
<keyword evidence="2" id="KW-0175">Coiled coil</keyword>
<dbReference type="PANTHER" id="PTHR32347:SF23">
    <property type="entry name" value="BLL5650 PROTEIN"/>
    <property type="match status" value="1"/>
</dbReference>
<dbReference type="Gene3D" id="2.40.30.170">
    <property type="match status" value="1"/>
</dbReference>
<gene>
    <name evidence="3" type="ORF">HELGO_WM12651</name>
</gene>
<organism evidence="3">
    <name type="scientific">uncultured Sulfurovum sp</name>
    <dbReference type="NCBI Taxonomy" id="269237"/>
    <lineage>
        <taxon>Bacteria</taxon>
        <taxon>Pseudomonadati</taxon>
        <taxon>Campylobacterota</taxon>
        <taxon>Epsilonproteobacteria</taxon>
        <taxon>Campylobacterales</taxon>
        <taxon>Sulfurovaceae</taxon>
        <taxon>Sulfurovum</taxon>
        <taxon>environmental samples</taxon>
    </lineage>
</organism>
<dbReference type="AlphaFoldDB" id="A0A6S6S0V1"/>
<protein>
    <submittedName>
        <fullName evidence="3">Uncharacterized protein</fullName>
    </submittedName>
</protein>
<evidence type="ECO:0000256" key="2">
    <source>
        <dbReference type="ARBA" id="ARBA00023054"/>
    </source>
</evidence>
<evidence type="ECO:0000313" key="3">
    <source>
        <dbReference type="EMBL" id="CAA6801333.1"/>
    </source>
</evidence>
<sequence length="627" mass="71528">MPQESDVRYEPKELIEYIQSLRESTDDKQTSLLNYLKYSALLVKSPFALVLKEGNKKDWNLLGSYAFENVKEQEDEVIQLALGMYARVVKKGFAYERVTIESCNITNQMAFAVKIDKGIEGAASFLFFVVEYQDSKQLSEMIIRTLMNTDIPHLLFNKEVTSKTENVPALSDEKLNTLNIEVLDILSQIIFQEKFLLASMFLVNEIATRFNCSQVSLGWEKGAYVNPVAISHIEKFDKNMETVQDLQALYEEAADQDEEIIYPVHEISDSIVFAHHHYVDKTKATEVFSVPFRTNDRVVGVMTCEKINGSFSEEELILLRLLSNYITPWLKEIHDKDRWIGARVLSKSRQSLGKFFSLKNTFLKFSAVLVSAFIIYALLGTWNYKVEVVSSLETDNVAFVSAPFNGLVYKVDVHVGDKVQKGDKLLSFDKDELYLKEAEALADINKYKSESEKARAKNSLADMRVALSKKKESELNLERVHYYLKKSDMFSSLEGVIIAGDKEELLGAPVSKGDVLFKVTQSTELYLKLQIPERYLDEVNSTLGGEFVLLSSPDKKYHFQIDNIIPMASVDQSEGNVFVGRAKVIGIPEDWWRPGMSGVSKIEVGEKNIAWILTHDFVEFIRIYFWI</sequence>
<proteinExistence type="predicted"/>
<dbReference type="SUPFAM" id="SSF55781">
    <property type="entry name" value="GAF domain-like"/>
    <property type="match status" value="1"/>
</dbReference>
<dbReference type="InterPro" id="IPR050465">
    <property type="entry name" value="UPF0194_transport"/>
</dbReference>
<name>A0A6S6S0V1_9BACT</name>
<dbReference type="GO" id="GO:0030313">
    <property type="term" value="C:cell envelope"/>
    <property type="evidence" value="ECO:0007669"/>
    <property type="project" value="UniProtKB-SubCell"/>
</dbReference>
<dbReference type="EMBL" id="CACVAP010000033">
    <property type="protein sequence ID" value="CAA6801333.1"/>
    <property type="molecule type" value="Genomic_DNA"/>
</dbReference>
<reference evidence="3" key="1">
    <citation type="submission" date="2020-01" db="EMBL/GenBank/DDBJ databases">
        <authorList>
            <person name="Meier V. D."/>
            <person name="Meier V D."/>
        </authorList>
    </citation>
    <scope>NUCLEOTIDE SEQUENCE</scope>
    <source>
        <strain evidence="3">HLG_WM_MAG_06</strain>
    </source>
</reference>
<dbReference type="PANTHER" id="PTHR32347">
    <property type="entry name" value="EFFLUX SYSTEM COMPONENT YKNX-RELATED"/>
    <property type="match status" value="1"/>
</dbReference>
<evidence type="ECO:0000256" key="1">
    <source>
        <dbReference type="ARBA" id="ARBA00004196"/>
    </source>
</evidence>
<dbReference type="Gene3D" id="3.30.450.40">
    <property type="match status" value="1"/>
</dbReference>
<accession>A0A6S6S0V1</accession>
<dbReference type="InterPro" id="IPR029016">
    <property type="entry name" value="GAF-like_dom_sf"/>
</dbReference>
<comment type="subcellular location">
    <subcellularLocation>
        <location evidence="1">Cell envelope</location>
    </subcellularLocation>
</comment>